<dbReference type="InterPro" id="IPR000600">
    <property type="entry name" value="ROK"/>
</dbReference>
<dbReference type="Gene3D" id="3.30.420.40">
    <property type="match status" value="2"/>
</dbReference>
<organism evidence="1">
    <name type="scientific">marine metagenome</name>
    <dbReference type="NCBI Taxonomy" id="408172"/>
    <lineage>
        <taxon>unclassified sequences</taxon>
        <taxon>metagenomes</taxon>
        <taxon>ecological metagenomes</taxon>
    </lineage>
</organism>
<protein>
    <recommendedName>
        <fullName evidence="2">Fructokinase</fullName>
    </recommendedName>
</protein>
<evidence type="ECO:0000313" key="1">
    <source>
        <dbReference type="EMBL" id="SUZ74615.1"/>
    </source>
</evidence>
<dbReference type="CDD" id="cd24066">
    <property type="entry name" value="ASKHA_NBD_ROK_EcFRK-like"/>
    <property type="match status" value="1"/>
</dbReference>
<accession>A0A381Q5I5</accession>
<gene>
    <name evidence="1" type="ORF">METZ01_LOCUS27469</name>
</gene>
<sequence length="301" mass="32111">MRIGIDLGGTKIEGILMDREGNVTQVIRRAAPRDHYEKTLQAIEALVRELDLLAGDKHPIGIGTPGTWVSGRSAMKNCNSTWLNGRPLLDDLIRLLNRSIRIANDADCFALSEAVAGAGRLCPCVFGIILGTGVGGGWVLNGRILAGPNGLSGEWGHTPLPYFRSDGHSNGAEADLPDRECYCGRVNCVETFLSGSGLSLTHRLLSGENREADKVADSEFGERTYNLYTSMLARALAQIVNIVDPDIIVCGGGVSNSKHLYRDLPGKVAKYTFSSEGATQIVPAEHGDASGARGAAWLNPA</sequence>
<dbReference type="SUPFAM" id="SSF53067">
    <property type="entry name" value="Actin-like ATPase domain"/>
    <property type="match status" value="1"/>
</dbReference>
<name>A0A381Q5I5_9ZZZZ</name>
<dbReference type="Pfam" id="PF00480">
    <property type="entry name" value="ROK"/>
    <property type="match status" value="1"/>
</dbReference>
<reference evidence="1" key="1">
    <citation type="submission" date="2018-05" db="EMBL/GenBank/DDBJ databases">
        <authorList>
            <person name="Lanie J.A."/>
            <person name="Ng W.-L."/>
            <person name="Kazmierczak K.M."/>
            <person name="Andrzejewski T.M."/>
            <person name="Davidsen T.M."/>
            <person name="Wayne K.J."/>
            <person name="Tettelin H."/>
            <person name="Glass J.I."/>
            <person name="Rusch D."/>
            <person name="Podicherti R."/>
            <person name="Tsui H.-C.T."/>
            <person name="Winkler M.E."/>
        </authorList>
    </citation>
    <scope>NUCLEOTIDE SEQUENCE</scope>
</reference>
<dbReference type="EMBL" id="UINC01001216">
    <property type="protein sequence ID" value="SUZ74615.1"/>
    <property type="molecule type" value="Genomic_DNA"/>
</dbReference>
<dbReference type="AlphaFoldDB" id="A0A381Q5I5"/>
<dbReference type="GO" id="GO:0004396">
    <property type="term" value="F:hexokinase activity"/>
    <property type="evidence" value="ECO:0007669"/>
    <property type="project" value="TreeGrafter"/>
</dbReference>
<dbReference type="PANTHER" id="PTHR18964">
    <property type="entry name" value="ROK (REPRESSOR, ORF, KINASE) FAMILY"/>
    <property type="match status" value="1"/>
</dbReference>
<evidence type="ECO:0008006" key="2">
    <source>
        <dbReference type="Google" id="ProtNLM"/>
    </source>
</evidence>
<dbReference type="PANTHER" id="PTHR18964:SF174">
    <property type="entry name" value="D-ALLOSE KINASE-RELATED"/>
    <property type="match status" value="1"/>
</dbReference>
<dbReference type="InterPro" id="IPR043129">
    <property type="entry name" value="ATPase_NBD"/>
</dbReference>
<proteinExistence type="predicted"/>